<dbReference type="GO" id="GO:0003779">
    <property type="term" value="F:actin binding"/>
    <property type="evidence" value="ECO:0007669"/>
    <property type="project" value="UniProtKB-KW"/>
</dbReference>
<evidence type="ECO:0000313" key="11">
    <source>
        <dbReference type="Proteomes" id="UP000285301"/>
    </source>
</evidence>
<dbReference type="InterPro" id="IPR018159">
    <property type="entry name" value="Spectrin/alpha-actinin"/>
</dbReference>
<evidence type="ECO:0000256" key="5">
    <source>
        <dbReference type="ARBA" id="ARBA00022553"/>
    </source>
</evidence>
<dbReference type="AlphaFoldDB" id="A0A3S4QGC2"/>
<organism evidence="10 11">
    <name type="scientific">Dinothrombium tinctorium</name>
    <dbReference type="NCBI Taxonomy" id="1965070"/>
    <lineage>
        <taxon>Eukaryota</taxon>
        <taxon>Metazoa</taxon>
        <taxon>Ecdysozoa</taxon>
        <taxon>Arthropoda</taxon>
        <taxon>Chelicerata</taxon>
        <taxon>Arachnida</taxon>
        <taxon>Acari</taxon>
        <taxon>Acariformes</taxon>
        <taxon>Trombidiformes</taxon>
        <taxon>Prostigmata</taxon>
        <taxon>Anystina</taxon>
        <taxon>Parasitengona</taxon>
        <taxon>Trombidioidea</taxon>
        <taxon>Trombidiidae</taxon>
        <taxon>Dinothrombium</taxon>
    </lineage>
</organism>
<gene>
    <name evidence="10" type="ORF">B4U79_13782</name>
</gene>
<evidence type="ECO:0008006" key="12">
    <source>
        <dbReference type="Google" id="ProtNLM"/>
    </source>
</evidence>
<feature type="coiled-coil region" evidence="9">
    <location>
        <begin position="392"/>
        <end position="460"/>
    </location>
</feature>
<comment type="subcellular location">
    <subcellularLocation>
        <location evidence="1">Cytoplasm</location>
        <location evidence="1">Cytoskeleton</location>
    </subcellularLocation>
</comment>
<dbReference type="SUPFAM" id="SSF46966">
    <property type="entry name" value="Spectrin repeat"/>
    <property type="match status" value="6"/>
</dbReference>
<dbReference type="Gene3D" id="1.20.58.60">
    <property type="match status" value="7"/>
</dbReference>
<dbReference type="PANTHER" id="PTHR11915">
    <property type="entry name" value="SPECTRIN/FILAMIN RELATED CYTOSKELETAL PROTEIN"/>
    <property type="match status" value="1"/>
</dbReference>
<dbReference type="GO" id="GO:0016328">
    <property type="term" value="C:lateral plasma membrane"/>
    <property type="evidence" value="ECO:0007669"/>
    <property type="project" value="UniProtKB-ARBA"/>
</dbReference>
<evidence type="ECO:0000256" key="7">
    <source>
        <dbReference type="ARBA" id="ARBA00023203"/>
    </source>
</evidence>
<dbReference type="FunFam" id="1.20.58.60:FF:000013">
    <property type="entry name" value="Spectrin alpha chain, non-erythrocytic 1"/>
    <property type="match status" value="1"/>
</dbReference>
<dbReference type="OrthoDB" id="6018565at2759"/>
<dbReference type="CDD" id="cd00176">
    <property type="entry name" value="SPEC"/>
    <property type="match status" value="5"/>
</dbReference>
<proteinExistence type="inferred from homology"/>
<dbReference type="FunFam" id="1.20.58.60:FF:000007">
    <property type="entry name" value="Spectrin alpha chain non-erythrocytic 1"/>
    <property type="match status" value="1"/>
</dbReference>
<dbReference type="SMART" id="SM00150">
    <property type="entry name" value="SPEC"/>
    <property type="match status" value="7"/>
</dbReference>
<evidence type="ECO:0000256" key="9">
    <source>
        <dbReference type="SAM" id="Coils"/>
    </source>
</evidence>
<reference evidence="10 11" key="1">
    <citation type="journal article" date="2018" name="Gigascience">
        <title>Genomes of trombidid mites reveal novel predicted allergens and laterally-transferred genes associated with secondary metabolism.</title>
        <authorList>
            <person name="Dong X."/>
            <person name="Chaisiri K."/>
            <person name="Xia D."/>
            <person name="Armstrong S.D."/>
            <person name="Fang Y."/>
            <person name="Donnelly M.J."/>
            <person name="Kadowaki T."/>
            <person name="McGarry J.W."/>
            <person name="Darby A.C."/>
            <person name="Makepeace B.L."/>
        </authorList>
    </citation>
    <scope>NUCLEOTIDE SEQUENCE [LARGE SCALE GENOMIC DNA]</scope>
    <source>
        <strain evidence="10">UoL-WK</strain>
    </source>
</reference>
<evidence type="ECO:0000256" key="4">
    <source>
        <dbReference type="ARBA" id="ARBA00022490"/>
    </source>
</evidence>
<dbReference type="Proteomes" id="UP000285301">
    <property type="component" value="Unassembled WGS sequence"/>
</dbReference>
<feature type="coiled-coil region" evidence="9">
    <location>
        <begin position="507"/>
        <end position="566"/>
    </location>
</feature>
<comment type="similarity">
    <text evidence="2">Belongs to the spectrin family.</text>
</comment>
<keyword evidence="6" id="KW-0677">Repeat</keyword>
<comment type="caution">
    <text evidence="10">The sequence shown here is derived from an EMBL/GenBank/DDBJ whole genome shotgun (WGS) entry which is preliminary data.</text>
</comment>
<keyword evidence="8" id="KW-0206">Cytoskeleton</keyword>
<dbReference type="GO" id="GO:0048790">
    <property type="term" value="P:maintenance of presynaptic active zone structure"/>
    <property type="evidence" value="ECO:0007669"/>
    <property type="project" value="UniProtKB-ARBA"/>
</dbReference>
<evidence type="ECO:0000256" key="8">
    <source>
        <dbReference type="ARBA" id="ARBA00023212"/>
    </source>
</evidence>
<dbReference type="GO" id="GO:0051693">
    <property type="term" value="P:actin filament capping"/>
    <property type="evidence" value="ECO:0007669"/>
    <property type="project" value="UniProtKB-KW"/>
</dbReference>
<keyword evidence="3" id="KW-0117">Actin capping</keyword>
<dbReference type="FunFam" id="1.20.58.60:FF:000006">
    <property type="entry name" value="Spectrin alpha chain, non-erythrocytic 1"/>
    <property type="match status" value="1"/>
</dbReference>
<keyword evidence="11" id="KW-1185">Reference proteome</keyword>
<dbReference type="GO" id="GO:0042062">
    <property type="term" value="P:long-term strengthening of neuromuscular junction"/>
    <property type="evidence" value="ECO:0007669"/>
    <property type="project" value="UniProtKB-ARBA"/>
</dbReference>
<keyword evidence="5" id="KW-0597">Phosphoprotein</keyword>
<dbReference type="GO" id="GO:0005856">
    <property type="term" value="C:cytoskeleton"/>
    <property type="evidence" value="ECO:0007669"/>
    <property type="project" value="UniProtKB-SubCell"/>
</dbReference>
<keyword evidence="4" id="KW-0963">Cytoplasm</keyword>
<dbReference type="GO" id="GO:0045169">
    <property type="term" value="C:fusome"/>
    <property type="evidence" value="ECO:0007669"/>
    <property type="project" value="UniProtKB-ARBA"/>
</dbReference>
<evidence type="ECO:0000256" key="3">
    <source>
        <dbReference type="ARBA" id="ARBA00022467"/>
    </source>
</evidence>
<keyword evidence="7" id="KW-0009">Actin-binding</keyword>
<evidence type="ECO:0000256" key="1">
    <source>
        <dbReference type="ARBA" id="ARBA00004245"/>
    </source>
</evidence>
<evidence type="ECO:0000256" key="2">
    <source>
        <dbReference type="ARBA" id="ARBA00006826"/>
    </source>
</evidence>
<sequence length="780" mass="90601">METSPNLQPKDIKILETVEDIQERRNQVLGSYEKFKEAARDKRNLLEDSRRFQYFKRDADELESWINEKLQAASDESYKDPTNLQAKIQKHQAFEAEVTAHSNAIVLLDTSGNEMISQGHFASDIIQKRLDELHKLWELLLSKLADKGIKLQQALVLQQFLRLCDEVMFWISDKEAFVTAEDFGKDLEHVELLQRKFDEFQKDMASEEFRVNHVNDEANKLITEGHPEKETIEKRRSDLNEAWDRLKRLTILRQEKLAGAHEIQKFNRDADETIAWISEKDVVLSSDDYGRDLVSVQTLQRRHEGIERDLAALEDKVGALGSESSRLCDIHPSNAEQIKSKHSEIVSNWEKLKSKALQRRQNLDESYLLHRFLADFRDLISWIHDMKAIISADELAKDVAGAEALLERHQEHHGEIDARMDSFRATAEAGQQLLNQNIAVQEVQEKLVNLADEKRSLLDLWEDRRILYEQCMDLQLFYRDTEQADTWMAKQEAFLANEDLGDSLDSVEALIKKHEDFEKSLAAQEEKIKALDEFASKLIEGRHYAAEDVAQRRNALLERRNALLERSNKRRLILEDSFRLQQFERDCDETKGWIMEKLKTATDESYLDPTNLNGKLQKHQNFEQEMNANKSRVDEIRNTAQNLIDSHHYASPRINERVNEISELWQNLIEASEGKGGKLKEASEQQQFNRSVEDIEIWLLEVEGQLMSEDYGKDLTSVQNLLKKQTLLEADVASHQDRVDGIAIQANQFVERGHFDAENIKAKQKNLIERYMALMKPMNI</sequence>
<dbReference type="InterPro" id="IPR002017">
    <property type="entry name" value="Spectrin_repeat"/>
</dbReference>
<feature type="non-terminal residue" evidence="10">
    <location>
        <position position="780"/>
    </location>
</feature>
<dbReference type="GO" id="GO:0007026">
    <property type="term" value="P:negative regulation of microtubule depolymerization"/>
    <property type="evidence" value="ECO:0007669"/>
    <property type="project" value="UniProtKB-ARBA"/>
</dbReference>
<accession>A0A3S4QGC2</accession>
<evidence type="ECO:0000313" key="10">
    <source>
        <dbReference type="EMBL" id="RWS03110.1"/>
    </source>
</evidence>
<dbReference type="FunFam" id="1.20.58.60:FF:000017">
    <property type="entry name" value="Spectrin alpha chain, non-erythrocytic 1"/>
    <property type="match status" value="1"/>
</dbReference>
<dbReference type="Pfam" id="PF00435">
    <property type="entry name" value="Spectrin"/>
    <property type="match status" value="7"/>
</dbReference>
<dbReference type="GO" id="GO:0016199">
    <property type="term" value="P:axon midline choice point recognition"/>
    <property type="evidence" value="ECO:0007669"/>
    <property type="project" value="UniProtKB-ARBA"/>
</dbReference>
<keyword evidence="9" id="KW-0175">Coiled coil</keyword>
<dbReference type="STRING" id="1965070.A0A3S4QGC2"/>
<protein>
    <recommendedName>
        <fullName evidence="12">Spectrin alpha chain-like protein</fullName>
    </recommendedName>
</protein>
<evidence type="ECO:0000256" key="6">
    <source>
        <dbReference type="ARBA" id="ARBA00022737"/>
    </source>
</evidence>
<dbReference type="EMBL" id="NCKU01006838">
    <property type="protein sequence ID" value="RWS03110.1"/>
    <property type="molecule type" value="Genomic_DNA"/>
</dbReference>
<dbReference type="GO" id="GO:0045170">
    <property type="term" value="C:spectrosome"/>
    <property type="evidence" value="ECO:0007669"/>
    <property type="project" value="UniProtKB-ARBA"/>
</dbReference>
<dbReference type="FunFam" id="1.20.58.60:FF:000020">
    <property type="entry name" value="Spectrin alpha chain, non-erythrocytic 1"/>
    <property type="match status" value="3"/>
</dbReference>
<name>A0A3S4QGC2_9ACAR</name>
<dbReference type="GO" id="GO:0031594">
    <property type="term" value="C:neuromuscular junction"/>
    <property type="evidence" value="ECO:0007669"/>
    <property type="project" value="UniProtKB-ARBA"/>
</dbReference>
<dbReference type="GO" id="GO:0008017">
    <property type="term" value="F:microtubule binding"/>
    <property type="evidence" value="ECO:0007669"/>
    <property type="project" value="UniProtKB-ARBA"/>
</dbReference>